<dbReference type="PANTHER" id="PTHR43326">
    <property type="entry name" value="METHIONYL-TRNA SYNTHETASE"/>
    <property type="match status" value="1"/>
</dbReference>
<keyword evidence="5 14" id="KW-0963">Cytoplasm</keyword>
<dbReference type="SUPFAM" id="SSF47323">
    <property type="entry name" value="Anticodon-binding domain of a subclass of class I aminoacyl-tRNA synthetases"/>
    <property type="match status" value="1"/>
</dbReference>
<dbReference type="HOGENOM" id="CLU_009710_9_4_9"/>
<dbReference type="Gene3D" id="2.40.50.140">
    <property type="entry name" value="Nucleic acid-binding proteins"/>
    <property type="match status" value="1"/>
</dbReference>
<keyword evidence="8 14" id="KW-0547">Nucleotide-binding</keyword>
<keyword evidence="17" id="KW-1185">Reference proteome</keyword>
<organism evidence="16 17">
    <name type="scientific">Syntrophomonas wolfei subsp. wolfei (strain DSM 2245B / Goettingen)</name>
    <dbReference type="NCBI Taxonomy" id="335541"/>
    <lineage>
        <taxon>Bacteria</taxon>
        <taxon>Bacillati</taxon>
        <taxon>Bacillota</taxon>
        <taxon>Clostridia</taxon>
        <taxon>Eubacteriales</taxon>
        <taxon>Syntrophomonadaceae</taxon>
        <taxon>Syntrophomonas</taxon>
    </lineage>
</organism>
<dbReference type="FunFam" id="2.40.50.140:FF:000042">
    <property type="entry name" value="Methionine--tRNA ligase"/>
    <property type="match status" value="1"/>
</dbReference>
<reference evidence="17" key="1">
    <citation type="journal article" date="2010" name="Environ. Microbiol.">
        <title>The genome of Syntrophomonas wolfei: new insights into syntrophic metabolism and biohydrogen production.</title>
        <authorList>
            <person name="Sieber J.R."/>
            <person name="Sims D.R."/>
            <person name="Han C."/>
            <person name="Kim E."/>
            <person name="Lykidis A."/>
            <person name="Lapidus A.L."/>
            <person name="McDonnald E."/>
            <person name="Rohlin L."/>
            <person name="Culley D.E."/>
            <person name="Gunsalus R."/>
            <person name="McInerney M.J."/>
        </authorList>
    </citation>
    <scope>NUCLEOTIDE SEQUENCE [LARGE SCALE GENOMIC DNA]</scope>
    <source>
        <strain evidence="17">DSM 2245B / Goettingen</strain>
    </source>
</reference>
<dbReference type="SUPFAM" id="SSF52374">
    <property type="entry name" value="Nucleotidylyl transferase"/>
    <property type="match status" value="1"/>
</dbReference>
<dbReference type="KEGG" id="swo:Swol_0049"/>
<evidence type="ECO:0000256" key="8">
    <source>
        <dbReference type="ARBA" id="ARBA00022741"/>
    </source>
</evidence>
<evidence type="ECO:0000313" key="16">
    <source>
        <dbReference type="EMBL" id="ABI67407.1"/>
    </source>
</evidence>
<keyword evidence="9 14" id="KW-0067">ATP-binding</keyword>
<dbReference type="InterPro" id="IPR001412">
    <property type="entry name" value="aa-tRNA-synth_I_CS"/>
</dbReference>
<evidence type="ECO:0000256" key="6">
    <source>
        <dbReference type="ARBA" id="ARBA00022555"/>
    </source>
</evidence>
<dbReference type="InterPro" id="IPR012340">
    <property type="entry name" value="NA-bd_OB-fold"/>
</dbReference>
<dbReference type="HAMAP" id="MF_01228">
    <property type="entry name" value="Met_tRNA_synth_type2"/>
    <property type="match status" value="1"/>
</dbReference>
<dbReference type="Gene3D" id="2.170.220.10">
    <property type="match status" value="1"/>
</dbReference>
<dbReference type="FunFam" id="2.170.220.10:FF:000002">
    <property type="entry name" value="Methionine--tRNA ligase"/>
    <property type="match status" value="1"/>
</dbReference>
<evidence type="ECO:0000256" key="1">
    <source>
        <dbReference type="ARBA" id="ARBA00003314"/>
    </source>
</evidence>
<dbReference type="CDD" id="cd00814">
    <property type="entry name" value="MetRS_core"/>
    <property type="match status" value="1"/>
</dbReference>
<keyword evidence="7 14" id="KW-0436">Ligase</keyword>
<dbReference type="PROSITE" id="PS00178">
    <property type="entry name" value="AA_TRNA_LIGASE_I"/>
    <property type="match status" value="1"/>
</dbReference>
<sequence>MQRKKSYYITTPIYYPSDNLHIGHAYTTVAADCMARFKRMQGYDVFYLTGTDEHGQKIEKAAREKGMEPIKYVDGIVESIRQLWETMLITHTDFIRTTEARHEQLVQKIFNKVYEQGDIFISQYEGWYCTPCETFFTERQLAEGNCPDCGREVELLKEESYFFNMSKYADRLLEHIETHPDFIQPESRRNEVVNFIKMGLEDLCVSRTTFQWGVPVPFNQKHVVYVWFDALINYLTAIGYMDDEEKFKQYWPADVHLMAKDIIRFHAIIWPIMLMALDLPLPKKVCAHGWIMLEGGKMSKSKGNVVDPVVLVKKYGVDAVRYYLVRELSFGQDGYYSEEMLVNRINSDLANDLGNLISRTIAMIERYFDGVIPVSGIAEALDEDLINTAREAYREATEKLDKLDFASYIMATRKLVSRANKYIDETAPWLLAKEVAKKERLASVMYNLAESIRIALIMLAPCMPTLLSRANRQIEIFDLNQNLDWDEAAEWGRCKAGSKVRRGEPLFPRIDIKSLESGEQLPMESPGEKKVEKSPPAVTELVDIEEFARIDLRVAEVIACEKMKKADKLLVLRLRVGEEERTVVSGIAQYYSPEELLGKKVVLVANLKPVKLRGVLSQGMILAADGDKVEVLLVDQDVPSGSRVK</sequence>
<dbReference type="PROSITE" id="PS50886">
    <property type="entry name" value="TRBD"/>
    <property type="match status" value="1"/>
</dbReference>
<dbReference type="GO" id="GO:0006431">
    <property type="term" value="P:methionyl-tRNA aminoacylation"/>
    <property type="evidence" value="ECO:0007669"/>
    <property type="project" value="UniProtKB-UniRule"/>
</dbReference>
<comment type="subcellular location">
    <subcellularLocation>
        <location evidence="2 14">Cytoplasm</location>
    </subcellularLocation>
</comment>
<feature type="domain" description="TRNA-binding" evidence="15">
    <location>
        <begin position="546"/>
        <end position="645"/>
    </location>
</feature>
<comment type="similarity">
    <text evidence="3 14">Belongs to the class-I aminoacyl-tRNA synthetase family. MetG type 2A subfamily.</text>
</comment>
<feature type="binding site" evidence="14">
    <location>
        <position position="149"/>
    </location>
    <ligand>
        <name>Zn(2+)</name>
        <dbReference type="ChEBI" id="CHEBI:29105"/>
    </ligand>
</feature>
<evidence type="ECO:0000256" key="7">
    <source>
        <dbReference type="ARBA" id="ARBA00022598"/>
    </source>
</evidence>
<keyword evidence="12 14" id="KW-0030">Aminoacyl-tRNA synthetase</keyword>
<dbReference type="Proteomes" id="UP000001968">
    <property type="component" value="Chromosome"/>
</dbReference>
<dbReference type="GO" id="GO:0000049">
    <property type="term" value="F:tRNA binding"/>
    <property type="evidence" value="ECO:0007669"/>
    <property type="project" value="UniProtKB-UniRule"/>
</dbReference>
<evidence type="ECO:0000256" key="2">
    <source>
        <dbReference type="ARBA" id="ARBA00004496"/>
    </source>
</evidence>
<dbReference type="CDD" id="cd02800">
    <property type="entry name" value="tRNA_bind_EcMetRS_like"/>
    <property type="match status" value="1"/>
</dbReference>
<dbReference type="GO" id="GO:0005524">
    <property type="term" value="F:ATP binding"/>
    <property type="evidence" value="ECO:0007669"/>
    <property type="project" value="UniProtKB-UniRule"/>
</dbReference>
<feature type="short sequence motif" description="'KMSKS' region" evidence="14">
    <location>
        <begin position="297"/>
        <end position="301"/>
    </location>
</feature>
<dbReference type="eggNOG" id="COG0143">
    <property type="taxonomic scope" value="Bacteria"/>
</dbReference>
<dbReference type="NCBIfam" id="TIGR00399">
    <property type="entry name" value="metG_C_term"/>
    <property type="match status" value="1"/>
</dbReference>
<dbReference type="AlphaFoldDB" id="Q0B0U7"/>
<evidence type="ECO:0000256" key="4">
    <source>
        <dbReference type="ARBA" id="ARBA00011738"/>
    </source>
</evidence>
<accession>Q0B0U7</accession>
<dbReference type="SUPFAM" id="SSF50249">
    <property type="entry name" value="Nucleic acid-binding proteins"/>
    <property type="match status" value="1"/>
</dbReference>
<dbReference type="Pfam" id="PF19303">
    <property type="entry name" value="Anticodon_3"/>
    <property type="match status" value="1"/>
</dbReference>
<evidence type="ECO:0000256" key="11">
    <source>
        <dbReference type="ARBA" id="ARBA00022917"/>
    </source>
</evidence>
<evidence type="ECO:0000256" key="12">
    <source>
        <dbReference type="ARBA" id="ARBA00023146"/>
    </source>
</evidence>
<dbReference type="InterPro" id="IPR041872">
    <property type="entry name" value="Anticodon_Met"/>
</dbReference>
<dbReference type="NCBIfam" id="TIGR00398">
    <property type="entry name" value="metG"/>
    <property type="match status" value="1"/>
</dbReference>
<dbReference type="EC" id="6.1.1.10" evidence="14"/>
<evidence type="ECO:0000313" key="17">
    <source>
        <dbReference type="Proteomes" id="UP000001968"/>
    </source>
</evidence>
<proteinExistence type="inferred from homology"/>
<dbReference type="InterPro" id="IPR009080">
    <property type="entry name" value="tRNAsynth_Ia_anticodon-bd"/>
</dbReference>
<comment type="function">
    <text evidence="1 14">Is required not only for elongation of protein synthesis but also for the initiation of all mRNA translation through initiator tRNA(fMet) aminoacylation.</text>
</comment>
<dbReference type="STRING" id="335541.Swol_0049"/>
<dbReference type="Pfam" id="PF01588">
    <property type="entry name" value="tRNA_bind"/>
    <property type="match status" value="1"/>
</dbReference>
<dbReference type="GO" id="GO:0004825">
    <property type="term" value="F:methionine-tRNA ligase activity"/>
    <property type="evidence" value="ECO:0007669"/>
    <property type="project" value="UniProtKB-UniRule"/>
</dbReference>
<dbReference type="InterPro" id="IPR023457">
    <property type="entry name" value="Met-tRNA_synth_2"/>
</dbReference>
<dbReference type="NCBIfam" id="NF008900">
    <property type="entry name" value="PRK12267.1"/>
    <property type="match status" value="1"/>
</dbReference>
<dbReference type="InterPro" id="IPR004495">
    <property type="entry name" value="Met-tRNA-synth_bsu_C"/>
</dbReference>
<keyword evidence="14" id="KW-0479">Metal-binding</keyword>
<comment type="caution">
    <text evidence="14">Lacks conserved residue(s) required for the propagation of feature annotation.</text>
</comment>
<gene>
    <name evidence="14" type="primary">metG</name>
    <name evidence="16" type="ordered locus">Swol_0049</name>
</gene>
<comment type="subunit">
    <text evidence="4 14">Homodimer.</text>
</comment>
<dbReference type="RefSeq" id="WP_011639518.1">
    <property type="nucleotide sequence ID" value="NC_008346.1"/>
</dbReference>
<dbReference type="Gene3D" id="1.10.730.10">
    <property type="entry name" value="Isoleucyl-tRNA Synthetase, Domain 1"/>
    <property type="match status" value="1"/>
</dbReference>
<evidence type="ECO:0000256" key="5">
    <source>
        <dbReference type="ARBA" id="ARBA00022490"/>
    </source>
</evidence>
<keyword evidence="10 14" id="KW-0694">RNA-binding</keyword>
<evidence type="ECO:0000259" key="15">
    <source>
        <dbReference type="PROSITE" id="PS50886"/>
    </source>
</evidence>
<keyword evidence="6 14" id="KW-0820">tRNA-binding</keyword>
<dbReference type="InterPro" id="IPR033911">
    <property type="entry name" value="MetRS_core"/>
</dbReference>
<dbReference type="eggNOG" id="COG0073">
    <property type="taxonomic scope" value="Bacteria"/>
</dbReference>
<dbReference type="CDD" id="cd07957">
    <property type="entry name" value="Anticodon_Ia_Met"/>
    <property type="match status" value="1"/>
</dbReference>
<dbReference type="GO" id="GO:0046872">
    <property type="term" value="F:metal ion binding"/>
    <property type="evidence" value="ECO:0007669"/>
    <property type="project" value="UniProtKB-KW"/>
</dbReference>
<feature type="binding site" evidence="14">
    <location>
        <position position="146"/>
    </location>
    <ligand>
        <name>Zn(2+)</name>
        <dbReference type="ChEBI" id="CHEBI:29105"/>
    </ligand>
</feature>
<evidence type="ECO:0000256" key="13">
    <source>
        <dbReference type="ARBA" id="ARBA00047364"/>
    </source>
</evidence>
<comment type="cofactor">
    <cofactor evidence="14">
        <name>Zn(2+)</name>
        <dbReference type="ChEBI" id="CHEBI:29105"/>
    </cofactor>
    <text evidence="14">Binds 1 zinc ion per subunit.</text>
</comment>
<dbReference type="FunFam" id="1.10.730.10:FF:000026">
    <property type="entry name" value="Methionine--tRNA ligase"/>
    <property type="match status" value="1"/>
</dbReference>
<dbReference type="Pfam" id="PF09334">
    <property type="entry name" value="tRNA-synt_1g"/>
    <property type="match status" value="2"/>
</dbReference>
<evidence type="ECO:0000256" key="10">
    <source>
        <dbReference type="ARBA" id="ARBA00022884"/>
    </source>
</evidence>
<protein>
    <recommendedName>
        <fullName evidence="14">Methionine--tRNA ligase</fullName>
        <ecNumber evidence="14">6.1.1.10</ecNumber>
    </recommendedName>
    <alternativeName>
        <fullName evidence="14">Methionyl-tRNA synthetase</fullName>
        <shortName evidence="14">MetRS</shortName>
    </alternativeName>
</protein>
<dbReference type="EMBL" id="CP000448">
    <property type="protein sequence ID" value="ABI67407.1"/>
    <property type="molecule type" value="Genomic_DNA"/>
</dbReference>
<keyword evidence="14" id="KW-0862">Zinc</keyword>
<evidence type="ECO:0000256" key="9">
    <source>
        <dbReference type="ARBA" id="ARBA00022840"/>
    </source>
</evidence>
<dbReference type="InterPro" id="IPR014729">
    <property type="entry name" value="Rossmann-like_a/b/a_fold"/>
</dbReference>
<feature type="binding site" evidence="14">
    <location>
        <position position="129"/>
    </location>
    <ligand>
        <name>Zn(2+)</name>
        <dbReference type="ChEBI" id="CHEBI:29105"/>
    </ligand>
</feature>
<feature type="binding site" evidence="14">
    <location>
        <position position="132"/>
    </location>
    <ligand>
        <name>Zn(2+)</name>
        <dbReference type="ChEBI" id="CHEBI:29105"/>
    </ligand>
</feature>
<evidence type="ECO:0000256" key="3">
    <source>
        <dbReference type="ARBA" id="ARBA00006590"/>
    </source>
</evidence>
<dbReference type="PANTHER" id="PTHR43326:SF1">
    <property type="entry name" value="METHIONINE--TRNA LIGASE, MITOCHONDRIAL"/>
    <property type="match status" value="1"/>
</dbReference>
<dbReference type="PRINTS" id="PR01041">
    <property type="entry name" value="TRNASYNTHMET"/>
</dbReference>
<keyword evidence="11 14" id="KW-0648">Protein biosynthesis</keyword>
<dbReference type="GO" id="GO:0005737">
    <property type="term" value="C:cytoplasm"/>
    <property type="evidence" value="ECO:0007669"/>
    <property type="project" value="UniProtKB-SubCell"/>
</dbReference>
<dbReference type="InterPro" id="IPR015413">
    <property type="entry name" value="Methionyl/Leucyl_tRNA_Synth"/>
</dbReference>
<feature type="short sequence motif" description="'HIGH' region" evidence="14">
    <location>
        <begin position="14"/>
        <end position="24"/>
    </location>
</feature>
<name>Q0B0U7_SYNWW</name>
<dbReference type="InterPro" id="IPR014758">
    <property type="entry name" value="Met-tRNA_synth"/>
</dbReference>
<dbReference type="InterPro" id="IPR002547">
    <property type="entry name" value="tRNA-bd_dom"/>
</dbReference>
<comment type="catalytic activity">
    <reaction evidence="13 14">
        <text>tRNA(Met) + L-methionine + ATP = L-methionyl-tRNA(Met) + AMP + diphosphate</text>
        <dbReference type="Rhea" id="RHEA:13481"/>
        <dbReference type="Rhea" id="RHEA-COMP:9667"/>
        <dbReference type="Rhea" id="RHEA-COMP:9698"/>
        <dbReference type="ChEBI" id="CHEBI:30616"/>
        <dbReference type="ChEBI" id="CHEBI:33019"/>
        <dbReference type="ChEBI" id="CHEBI:57844"/>
        <dbReference type="ChEBI" id="CHEBI:78442"/>
        <dbReference type="ChEBI" id="CHEBI:78530"/>
        <dbReference type="ChEBI" id="CHEBI:456215"/>
        <dbReference type="EC" id="6.1.1.10"/>
    </reaction>
</comment>
<evidence type="ECO:0000256" key="14">
    <source>
        <dbReference type="HAMAP-Rule" id="MF_01228"/>
    </source>
</evidence>
<dbReference type="Gene3D" id="3.40.50.620">
    <property type="entry name" value="HUPs"/>
    <property type="match status" value="1"/>
</dbReference>